<comment type="caution">
    <text evidence="1">The sequence shown here is derived from an EMBL/GenBank/DDBJ whole genome shotgun (WGS) entry which is preliminary data.</text>
</comment>
<accession>A0ACC1XF09</accession>
<proteinExistence type="predicted"/>
<organism evidence="1 2">
    <name type="scientific">Melia azedarach</name>
    <name type="common">Chinaberry tree</name>
    <dbReference type="NCBI Taxonomy" id="155640"/>
    <lineage>
        <taxon>Eukaryota</taxon>
        <taxon>Viridiplantae</taxon>
        <taxon>Streptophyta</taxon>
        <taxon>Embryophyta</taxon>
        <taxon>Tracheophyta</taxon>
        <taxon>Spermatophyta</taxon>
        <taxon>Magnoliopsida</taxon>
        <taxon>eudicotyledons</taxon>
        <taxon>Gunneridae</taxon>
        <taxon>Pentapetalae</taxon>
        <taxon>rosids</taxon>
        <taxon>malvids</taxon>
        <taxon>Sapindales</taxon>
        <taxon>Meliaceae</taxon>
        <taxon>Melia</taxon>
    </lineage>
</organism>
<keyword evidence="2" id="KW-1185">Reference proteome</keyword>
<evidence type="ECO:0000313" key="2">
    <source>
        <dbReference type="Proteomes" id="UP001164539"/>
    </source>
</evidence>
<dbReference type="Proteomes" id="UP001164539">
    <property type="component" value="Chromosome 9"/>
</dbReference>
<sequence length="84" mass="9856">MEYYNLDGEPEEFKETVDFDDEVTFVGVGGHVMEEYKSYKAILQAFEKDEGSLVNVTVEYEKFKENDEPPKKYLNVLVHLVKDR</sequence>
<protein>
    <submittedName>
        <fullName evidence="1">MLP-like protein</fullName>
    </submittedName>
</protein>
<reference evidence="1 2" key="1">
    <citation type="journal article" date="2023" name="Science">
        <title>Complex scaffold remodeling in plant triterpene biosynthesis.</title>
        <authorList>
            <person name="De La Pena R."/>
            <person name="Hodgson H."/>
            <person name="Liu J.C."/>
            <person name="Stephenson M.J."/>
            <person name="Martin A.C."/>
            <person name="Owen C."/>
            <person name="Harkess A."/>
            <person name="Leebens-Mack J."/>
            <person name="Jimenez L.E."/>
            <person name="Osbourn A."/>
            <person name="Sattely E.S."/>
        </authorList>
    </citation>
    <scope>NUCLEOTIDE SEQUENCE [LARGE SCALE GENOMIC DNA]</scope>
    <source>
        <strain evidence="2">cv. JPN11</strain>
        <tissue evidence="1">Leaf</tissue>
    </source>
</reference>
<evidence type="ECO:0000313" key="1">
    <source>
        <dbReference type="EMBL" id="KAJ4709985.1"/>
    </source>
</evidence>
<name>A0ACC1XF09_MELAZ</name>
<dbReference type="EMBL" id="CM051402">
    <property type="protein sequence ID" value="KAJ4709985.1"/>
    <property type="molecule type" value="Genomic_DNA"/>
</dbReference>
<gene>
    <name evidence="1" type="ORF">OWV82_016222</name>
</gene>